<reference evidence="2" key="1">
    <citation type="journal article" date="2022" name="bioRxiv">
        <title>Sequencing and chromosome-scale assembly of the giantPleurodeles waltlgenome.</title>
        <authorList>
            <person name="Brown T."/>
            <person name="Elewa A."/>
            <person name="Iarovenko S."/>
            <person name="Subramanian E."/>
            <person name="Araus A.J."/>
            <person name="Petzold A."/>
            <person name="Susuki M."/>
            <person name="Suzuki K.-i.T."/>
            <person name="Hayashi T."/>
            <person name="Toyoda A."/>
            <person name="Oliveira C."/>
            <person name="Osipova E."/>
            <person name="Leigh N.D."/>
            <person name="Simon A."/>
            <person name="Yun M.H."/>
        </authorList>
    </citation>
    <scope>NUCLEOTIDE SEQUENCE</scope>
    <source>
        <strain evidence="2">20211129_DDA</strain>
        <tissue evidence="2">Liver</tissue>
    </source>
</reference>
<proteinExistence type="predicted"/>
<protein>
    <submittedName>
        <fullName evidence="2">Uncharacterized protein</fullName>
    </submittedName>
</protein>
<gene>
    <name evidence="2" type="ORF">NDU88_003051</name>
</gene>
<feature type="region of interest" description="Disordered" evidence="1">
    <location>
        <begin position="50"/>
        <end position="78"/>
    </location>
</feature>
<evidence type="ECO:0000256" key="1">
    <source>
        <dbReference type="SAM" id="MobiDB-lite"/>
    </source>
</evidence>
<accession>A0AAV7T479</accession>
<keyword evidence="3" id="KW-1185">Reference proteome</keyword>
<comment type="caution">
    <text evidence="2">The sequence shown here is derived from an EMBL/GenBank/DDBJ whole genome shotgun (WGS) entry which is preliminary data.</text>
</comment>
<name>A0AAV7T479_PLEWA</name>
<feature type="compositionally biased region" description="Basic residues" evidence="1">
    <location>
        <begin position="63"/>
        <end position="72"/>
    </location>
</feature>
<organism evidence="2 3">
    <name type="scientific">Pleurodeles waltl</name>
    <name type="common">Iberian ribbed newt</name>
    <dbReference type="NCBI Taxonomy" id="8319"/>
    <lineage>
        <taxon>Eukaryota</taxon>
        <taxon>Metazoa</taxon>
        <taxon>Chordata</taxon>
        <taxon>Craniata</taxon>
        <taxon>Vertebrata</taxon>
        <taxon>Euteleostomi</taxon>
        <taxon>Amphibia</taxon>
        <taxon>Batrachia</taxon>
        <taxon>Caudata</taxon>
        <taxon>Salamandroidea</taxon>
        <taxon>Salamandridae</taxon>
        <taxon>Pleurodelinae</taxon>
        <taxon>Pleurodeles</taxon>
    </lineage>
</organism>
<evidence type="ECO:0000313" key="2">
    <source>
        <dbReference type="EMBL" id="KAJ1171181.1"/>
    </source>
</evidence>
<dbReference type="EMBL" id="JANPWB010000007">
    <property type="protein sequence ID" value="KAJ1171181.1"/>
    <property type="molecule type" value="Genomic_DNA"/>
</dbReference>
<dbReference type="AlphaFoldDB" id="A0AAV7T479"/>
<sequence>MAEKRLRTEELLEALMLRMDAMNQAIASLKMQTSSSGVVAFSNGDVPQRVGIPSSEAIPPAPKRARGQRKGKGAWGEAVGGHPGAVWGRCQYSLITAWG</sequence>
<dbReference type="Proteomes" id="UP001066276">
    <property type="component" value="Chromosome 4_1"/>
</dbReference>
<evidence type="ECO:0000313" key="3">
    <source>
        <dbReference type="Proteomes" id="UP001066276"/>
    </source>
</evidence>